<evidence type="ECO:0000313" key="5">
    <source>
        <dbReference type="Proteomes" id="UP001202248"/>
    </source>
</evidence>
<organism evidence="4 5">
    <name type="scientific">Niabella ginsengisoli</name>
    <dbReference type="NCBI Taxonomy" id="522298"/>
    <lineage>
        <taxon>Bacteria</taxon>
        <taxon>Pseudomonadati</taxon>
        <taxon>Bacteroidota</taxon>
        <taxon>Chitinophagia</taxon>
        <taxon>Chitinophagales</taxon>
        <taxon>Chitinophagaceae</taxon>
        <taxon>Niabella</taxon>
    </lineage>
</organism>
<dbReference type="Pfam" id="PF01103">
    <property type="entry name" value="Omp85"/>
    <property type="match status" value="1"/>
</dbReference>
<reference evidence="4 5" key="1">
    <citation type="submission" date="2022-02" db="EMBL/GenBank/DDBJ databases">
        <authorList>
            <person name="Min J."/>
        </authorList>
    </citation>
    <scope>NUCLEOTIDE SEQUENCE [LARGE SCALE GENOMIC DNA]</scope>
    <source>
        <strain evidence="4 5">GR10-1</strain>
    </source>
</reference>
<comment type="subcellular location">
    <subcellularLocation>
        <location evidence="1">Membrane</location>
    </subcellularLocation>
</comment>
<dbReference type="RefSeq" id="WP_240826917.1">
    <property type="nucleotide sequence ID" value="NZ_JAKWBL010000001.1"/>
</dbReference>
<dbReference type="InterPro" id="IPR000184">
    <property type="entry name" value="Bac_surfAg_D15"/>
</dbReference>
<keyword evidence="2" id="KW-0472">Membrane</keyword>
<name>A0ABS9SGP3_9BACT</name>
<feature type="domain" description="Bacterial surface antigen (D15)" evidence="3">
    <location>
        <begin position="531"/>
        <end position="726"/>
    </location>
</feature>
<dbReference type="Proteomes" id="UP001202248">
    <property type="component" value="Unassembled WGS sequence"/>
</dbReference>
<accession>A0ABS9SGP3</accession>
<evidence type="ECO:0000259" key="3">
    <source>
        <dbReference type="Pfam" id="PF01103"/>
    </source>
</evidence>
<proteinExistence type="predicted"/>
<protein>
    <submittedName>
        <fullName evidence="4">BamA/TamA family outer membrane protein</fullName>
    </submittedName>
</protein>
<dbReference type="Gene3D" id="2.40.160.50">
    <property type="entry name" value="membrane protein fhac: a member of the omp85/tpsb transporter family"/>
    <property type="match status" value="1"/>
</dbReference>
<dbReference type="EMBL" id="JAKWBL010000001">
    <property type="protein sequence ID" value="MCH5597536.1"/>
    <property type="molecule type" value="Genomic_DNA"/>
</dbReference>
<gene>
    <name evidence="4" type="ORF">MKP09_06265</name>
</gene>
<evidence type="ECO:0000313" key="4">
    <source>
        <dbReference type="EMBL" id="MCH5597536.1"/>
    </source>
</evidence>
<evidence type="ECO:0000256" key="2">
    <source>
        <dbReference type="ARBA" id="ARBA00023136"/>
    </source>
</evidence>
<sequence length="807" mass="91500">MAAPTKLPVLHLSKLYGGLKPLQRGGGMQTVSLRLADSSGKEWVLRSVNKNPDGVLPEELRSTFAKDLVDDYVSGQHPYSALMIPPLAEALKVQHASPIIGVVAPDDNLGVYNNLMAGSMALLEEREPGGNSDNSEKFIKSLMKDNDNTFKAKTFFRAMALDLLVSDWDRHEDQWRWQNISDTKDKDYAPVPRDRDQVLKINTGIVPKMITRPWLMPTFQGFDSIIASVKYSLYKHRFVHSFPAFQFSKDEWKEMTDDFVNTISDSVIDEAIGKLPMSAQQIRGQQLATKMKKRRDHIPAALDKYYDFYNEIVDLRLSNKNEMIQLEDGPAGGLHVTVRKINKDGEIKGKLVDRVYDPAITKELRVYTGDGNDTVRIDYTTSPVRVRLIGGVNKKHIVVTKPGKRIPFYTHADSVTYEGIENRIRKRISNDSAQTAFVPVNLYSKTMPLTTVGFNRDDGFILGAGFRHVQQKGFRKVPYSSSQQLVFSGAFATGAFKVKAKADWINVLGKADVEVNATTYAPHNTHNFFGVGNNSVYDKDKSISYYRSRYTLVQIDPLLRWRMDKNVTMRLGPAFQYYSLEEEDNEGRFIMNHRLKTYDSVTFNQPKAFAGVVFSYEKDSRNNKVFPSGGGLFSVDLRGYTGLNGYSKSFVQAIPSLSIYLSLNKQSSIILANRLGGGITFGQAAFYQSVFLGGHDNLRGFRNYRFAGNHMLYNNLELRMRLAQIGSYILPGQLGVTFFMMQEKCGQRALTTDLYIRVWVAVFILRLQILQFFNYWQDILRKDGTLILPWDSDFNLSSDGNFFTEIF</sequence>
<comment type="caution">
    <text evidence="4">The sequence shown here is derived from an EMBL/GenBank/DDBJ whole genome shotgun (WGS) entry which is preliminary data.</text>
</comment>
<keyword evidence="5" id="KW-1185">Reference proteome</keyword>
<evidence type="ECO:0000256" key="1">
    <source>
        <dbReference type="ARBA" id="ARBA00004370"/>
    </source>
</evidence>